<reference evidence="2" key="1">
    <citation type="journal article" date="2023" name="PLoS Negl. Trop. Dis.">
        <title>A genome sequence for Biomphalaria pfeifferi, the major vector snail for the human-infecting parasite Schistosoma mansoni.</title>
        <authorList>
            <person name="Bu L."/>
            <person name="Lu L."/>
            <person name="Laidemitt M.R."/>
            <person name="Zhang S.M."/>
            <person name="Mutuku M."/>
            <person name="Mkoji G."/>
            <person name="Steinauer M."/>
            <person name="Loker E.S."/>
        </authorList>
    </citation>
    <scope>NUCLEOTIDE SEQUENCE</scope>
    <source>
        <strain evidence="2">KasaAsao</strain>
    </source>
</reference>
<name>A0AAD8B2P5_BIOPF</name>
<comment type="caution">
    <text evidence="2">The sequence shown here is derived from an EMBL/GenBank/DDBJ whole genome shotgun (WGS) entry which is preliminary data.</text>
</comment>
<keyword evidence="3" id="KW-1185">Reference proteome</keyword>
<dbReference type="Proteomes" id="UP001233172">
    <property type="component" value="Unassembled WGS sequence"/>
</dbReference>
<evidence type="ECO:0000256" key="1">
    <source>
        <dbReference type="SAM" id="Phobius"/>
    </source>
</evidence>
<sequence length="55" mass="5837">SLTDSQLGGIIGGTLGVVVVIIVVIVVVVKRAWSSERNYGGVSRAKFGMERNQGY</sequence>
<keyword evidence="1" id="KW-0812">Transmembrane</keyword>
<keyword evidence="1" id="KW-0472">Membrane</keyword>
<feature type="non-terminal residue" evidence="2">
    <location>
        <position position="1"/>
    </location>
</feature>
<reference evidence="2" key="2">
    <citation type="submission" date="2023-04" db="EMBL/GenBank/DDBJ databases">
        <authorList>
            <person name="Bu L."/>
            <person name="Lu L."/>
            <person name="Laidemitt M.R."/>
            <person name="Zhang S.M."/>
            <person name="Mutuku M."/>
            <person name="Mkoji G."/>
            <person name="Steinauer M."/>
            <person name="Loker E.S."/>
        </authorList>
    </citation>
    <scope>NUCLEOTIDE SEQUENCE</scope>
    <source>
        <strain evidence="2">KasaAsao</strain>
        <tissue evidence="2">Whole Snail</tissue>
    </source>
</reference>
<accession>A0AAD8B2P5</accession>
<keyword evidence="1" id="KW-1133">Transmembrane helix</keyword>
<proteinExistence type="predicted"/>
<gene>
    <name evidence="2" type="ORF">Bpfe_024337</name>
</gene>
<protein>
    <submittedName>
        <fullName evidence="2">Uncharacterized protein</fullName>
    </submittedName>
</protein>
<dbReference type="EMBL" id="JASAOG010000168">
    <property type="protein sequence ID" value="KAK0046283.1"/>
    <property type="molecule type" value="Genomic_DNA"/>
</dbReference>
<evidence type="ECO:0000313" key="3">
    <source>
        <dbReference type="Proteomes" id="UP001233172"/>
    </source>
</evidence>
<feature type="transmembrane region" description="Helical" evidence="1">
    <location>
        <begin position="6"/>
        <end position="29"/>
    </location>
</feature>
<dbReference type="AlphaFoldDB" id="A0AAD8B2P5"/>
<evidence type="ECO:0000313" key="2">
    <source>
        <dbReference type="EMBL" id="KAK0046283.1"/>
    </source>
</evidence>
<organism evidence="2 3">
    <name type="scientific">Biomphalaria pfeifferi</name>
    <name type="common">Bloodfluke planorb</name>
    <name type="synonym">Freshwater snail</name>
    <dbReference type="NCBI Taxonomy" id="112525"/>
    <lineage>
        <taxon>Eukaryota</taxon>
        <taxon>Metazoa</taxon>
        <taxon>Spiralia</taxon>
        <taxon>Lophotrochozoa</taxon>
        <taxon>Mollusca</taxon>
        <taxon>Gastropoda</taxon>
        <taxon>Heterobranchia</taxon>
        <taxon>Euthyneura</taxon>
        <taxon>Panpulmonata</taxon>
        <taxon>Hygrophila</taxon>
        <taxon>Lymnaeoidea</taxon>
        <taxon>Planorbidae</taxon>
        <taxon>Biomphalaria</taxon>
    </lineage>
</organism>